<protein>
    <submittedName>
        <fullName evidence="1">Uncharacterized protein</fullName>
    </submittedName>
</protein>
<keyword evidence="2" id="KW-1185">Reference proteome</keyword>
<evidence type="ECO:0000313" key="1">
    <source>
        <dbReference type="EMBL" id="AFM03992.1"/>
    </source>
</evidence>
<dbReference type="AlphaFoldDB" id="I4AJ57"/>
<accession>I4AJ57</accession>
<evidence type="ECO:0000313" key="2">
    <source>
        <dbReference type="Proteomes" id="UP000006054"/>
    </source>
</evidence>
<dbReference type="EMBL" id="CP003345">
    <property type="protein sequence ID" value="AFM03992.1"/>
    <property type="molecule type" value="Genomic_DNA"/>
</dbReference>
<organism evidence="1 2">
    <name type="scientific">Bernardetia litoralis (strain ATCC 23117 / DSM 6794 / NBRC 15988 / NCIMB 1366 / Fx l1 / Sio-4)</name>
    <name type="common">Flexibacter litoralis</name>
    <dbReference type="NCBI Taxonomy" id="880071"/>
    <lineage>
        <taxon>Bacteria</taxon>
        <taxon>Pseudomonadati</taxon>
        <taxon>Bacteroidota</taxon>
        <taxon>Cytophagia</taxon>
        <taxon>Cytophagales</taxon>
        <taxon>Bernardetiaceae</taxon>
        <taxon>Bernardetia</taxon>
    </lineage>
</organism>
<sequence length="186" mass="21696">MNNLLYPIKNYLVSRKNRKIRPSTSKHYTLPYKEAKTFGILLLIESSEDAKQISPIIEKLQKDNKKVEVILFQTKKVKEELSVPYRFFLVHPEQMDWNGNMDVVAVQKFISTEFDYLFCISNQHVALFERILLLSQAKCRVGAHIVGKEFLYEWMVFREEQNTIASLAKNMFSSISMLQNASPILT</sequence>
<dbReference type="OrthoDB" id="980624at2"/>
<dbReference type="HOGENOM" id="CLU_1452444_0_0_10"/>
<dbReference type="Proteomes" id="UP000006054">
    <property type="component" value="Chromosome"/>
</dbReference>
<dbReference type="KEGG" id="fli:Fleli_1573"/>
<proteinExistence type="predicted"/>
<dbReference type="InterPro" id="IPR054207">
    <property type="entry name" value="DUF6913"/>
</dbReference>
<reference evidence="2" key="1">
    <citation type="submission" date="2012-06" db="EMBL/GenBank/DDBJ databases">
        <title>The complete genome of Flexibacter litoralis DSM 6794.</title>
        <authorList>
            <person name="Lucas S."/>
            <person name="Copeland A."/>
            <person name="Lapidus A."/>
            <person name="Glavina del Rio T."/>
            <person name="Dalin E."/>
            <person name="Tice H."/>
            <person name="Bruce D."/>
            <person name="Goodwin L."/>
            <person name="Pitluck S."/>
            <person name="Peters L."/>
            <person name="Ovchinnikova G."/>
            <person name="Lu M."/>
            <person name="Kyrpides N."/>
            <person name="Mavromatis K."/>
            <person name="Ivanova N."/>
            <person name="Brettin T."/>
            <person name="Detter J.C."/>
            <person name="Han C."/>
            <person name="Larimer F."/>
            <person name="Land M."/>
            <person name="Hauser L."/>
            <person name="Markowitz V."/>
            <person name="Cheng J.-F."/>
            <person name="Hugenholtz P."/>
            <person name="Woyke T."/>
            <person name="Wu D."/>
            <person name="Spring S."/>
            <person name="Lang E."/>
            <person name="Kopitz M."/>
            <person name="Brambilla E."/>
            <person name="Klenk H.-P."/>
            <person name="Eisen J.A."/>
        </authorList>
    </citation>
    <scope>NUCLEOTIDE SEQUENCE [LARGE SCALE GENOMIC DNA]</scope>
    <source>
        <strain evidence="2">ATCC 23117 / DSM 6794 / NBRC 15988 / NCIMB 1366 / Sio-4</strain>
    </source>
</reference>
<dbReference type="RefSeq" id="WP_014797449.1">
    <property type="nucleotide sequence ID" value="NC_018018.1"/>
</dbReference>
<gene>
    <name evidence="1" type="ordered locus">Fleli_1573</name>
</gene>
<dbReference type="eggNOG" id="ENOG5032VDK">
    <property type="taxonomic scope" value="Bacteria"/>
</dbReference>
<dbReference type="Pfam" id="PF21857">
    <property type="entry name" value="DUF6913"/>
    <property type="match status" value="1"/>
</dbReference>
<name>I4AJ57_BERLS</name>